<keyword evidence="2" id="KW-1185">Reference proteome</keyword>
<name>A0ABR4IX90_9EURO</name>
<gene>
    <name evidence="1" type="ORF">BDW59DRAFT_169699</name>
</gene>
<evidence type="ECO:0000313" key="2">
    <source>
        <dbReference type="Proteomes" id="UP001610335"/>
    </source>
</evidence>
<reference evidence="1 2" key="1">
    <citation type="submission" date="2024-07" db="EMBL/GenBank/DDBJ databases">
        <title>Section-level genome sequencing and comparative genomics of Aspergillus sections Usti and Cavernicolus.</title>
        <authorList>
            <consortium name="Lawrence Berkeley National Laboratory"/>
            <person name="Nybo J.L."/>
            <person name="Vesth T.C."/>
            <person name="Theobald S."/>
            <person name="Frisvad J.C."/>
            <person name="Larsen T.O."/>
            <person name="Kjaerboelling I."/>
            <person name="Rothschild-Mancinelli K."/>
            <person name="Lyhne E.K."/>
            <person name="Kogle M.E."/>
            <person name="Barry K."/>
            <person name="Clum A."/>
            <person name="Na H."/>
            <person name="Ledsgaard L."/>
            <person name="Lin J."/>
            <person name="Lipzen A."/>
            <person name="Kuo A."/>
            <person name="Riley R."/>
            <person name="Mondo S."/>
            <person name="LaButti K."/>
            <person name="Haridas S."/>
            <person name="Pangalinan J."/>
            <person name="Salamov A.A."/>
            <person name="Simmons B.A."/>
            <person name="Magnuson J.K."/>
            <person name="Chen J."/>
            <person name="Drula E."/>
            <person name="Henrissat B."/>
            <person name="Wiebenga A."/>
            <person name="Lubbers R.J."/>
            <person name="Gomes A.C."/>
            <person name="Makela M.R."/>
            <person name="Stajich J."/>
            <person name="Grigoriev I.V."/>
            <person name="Mortensen U.H."/>
            <person name="De vries R.P."/>
            <person name="Baker S.E."/>
            <person name="Andersen M.R."/>
        </authorList>
    </citation>
    <scope>NUCLEOTIDE SEQUENCE [LARGE SCALE GENOMIC DNA]</scope>
    <source>
        <strain evidence="1 2">CBS 600.67</strain>
    </source>
</reference>
<proteinExistence type="predicted"/>
<accession>A0ABR4IX90</accession>
<sequence length="643" mass="72091">MPIIPSGTPLEAGSGQDVIPMITGKEQVRDCMGKIIDKYALDKKRGLGIPATLAQFDHESQQFVATKSEPRQINTAITNRQQAIVKAEEQKFLQALRDYEKNVKPRYKTGIHIDGTHTMAEVWKYLDSTVEKYEKGGEKPGVWGRVRRAFRGLGENGQAIDQWLGLLPTQSNYLSIVCGGFKLILGAAERVKDVRDAVLSGVHDIPVLLTGAQRVLGIYTSSQRLGNLSDALYMATLTSPSFQKNLSQSLDDMRKCRDDFNEEGRVCGIEMQGRIEILMQATNSNTEDIQGEIALTQRFMILTHNEQARTQQLLHEEAVALGKTMASMRTAQDEQLGLLNQVLEIMNGSPMLKNEELKLSRYAPEYGSRSSETHSSSEYSLGDLRRIILSRLDYDMKRIQVDVEENYSVGTTIPLGNQDRCVYAMTSVELASWINCPTSSLLVINGNMGNTQFRSPLSFISARLVYTIDLLRGRTLEGKDQIAALHFFCGEHADRGEQNELLSSFKRINLMDLIELGDFQSNDMEAVCRRFKHVLKLLPPTGIVFCIVDSLPFYLVDERTSEGARSLLRWLIKLTRWQTRAQEAGDGFTFKLLLTAAVQFIELEVSALDDDEVLNIPVAVPQTGGFTDMKWKMGVETEVNRLT</sequence>
<dbReference type="Proteomes" id="UP001610335">
    <property type="component" value="Unassembled WGS sequence"/>
</dbReference>
<dbReference type="PANTHER" id="PTHR40619:SF3">
    <property type="entry name" value="FUNGAL STAND N-TERMINAL GOODBYE DOMAIN-CONTAINING PROTEIN"/>
    <property type="match status" value="1"/>
</dbReference>
<dbReference type="PANTHER" id="PTHR40619">
    <property type="entry name" value="FUNGAL STAND N-TERMINAL GOODBYE DOMAIN-CONTAINING PROTEIN"/>
    <property type="match status" value="1"/>
</dbReference>
<evidence type="ECO:0000313" key="1">
    <source>
        <dbReference type="EMBL" id="KAL2831433.1"/>
    </source>
</evidence>
<comment type="caution">
    <text evidence="1">The sequence shown here is derived from an EMBL/GenBank/DDBJ whole genome shotgun (WGS) entry which is preliminary data.</text>
</comment>
<organism evidence="1 2">
    <name type="scientific">Aspergillus cavernicola</name>
    <dbReference type="NCBI Taxonomy" id="176166"/>
    <lineage>
        <taxon>Eukaryota</taxon>
        <taxon>Fungi</taxon>
        <taxon>Dikarya</taxon>
        <taxon>Ascomycota</taxon>
        <taxon>Pezizomycotina</taxon>
        <taxon>Eurotiomycetes</taxon>
        <taxon>Eurotiomycetidae</taxon>
        <taxon>Eurotiales</taxon>
        <taxon>Aspergillaceae</taxon>
        <taxon>Aspergillus</taxon>
        <taxon>Aspergillus subgen. Nidulantes</taxon>
    </lineage>
</organism>
<protein>
    <submittedName>
        <fullName evidence="1">Uncharacterized protein</fullName>
    </submittedName>
</protein>
<dbReference type="EMBL" id="JBFXLS010000009">
    <property type="protein sequence ID" value="KAL2831433.1"/>
    <property type="molecule type" value="Genomic_DNA"/>
</dbReference>